<evidence type="ECO:0000256" key="2">
    <source>
        <dbReference type="ARBA" id="ARBA00022692"/>
    </source>
</evidence>
<dbReference type="GO" id="GO:0004383">
    <property type="term" value="F:guanylate cyclase activity"/>
    <property type="evidence" value="ECO:0007669"/>
    <property type="project" value="TreeGrafter"/>
</dbReference>
<dbReference type="Proteomes" id="UP000485058">
    <property type="component" value="Unassembled WGS sequence"/>
</dbReference>
<keyword evidence="2" id="KW-0812">Transmembrane</keyword>
<evidence type="ECO:0000256" key="5">
    <source>
        <dbReference type="ARBA" id="ARBA00023136"/>
    </source>
</evidence>
<dbReference type="GO" id="GO:0004016">
    <property type="term" value="F:adenylate cyclase activity"/>
    <property type="evidence" value="ECO:0007669"/>
    <property type="project" value="TreeGrafter"/>
</dbReference>
<proteinExistence type="predicted"/>
<comment type="subcellular location">
    <subcellularLocation>
        <location evidence="1">Membrane</location>
    </subcellularLocation>
</comment>
<dbReference type="GO" id="GO:0007168">
    <property type="term" value="P:receptor guanylyl cyclase signaling pathway"/>
    <property type="evidence" value="ECO:0007669"/>
    <property type="project" value="TreeGrafter"/>
</dbReference>
<keyword evidence="4" id="KW-1133">Transmembrane helix</keyword>
<evidence type="ECO:0000313" key="9">
    <source>
        <dbReference type="EMBL" id="GFH16300.1"/>
    </source>
</evidence>
<feature type="compositionally biased region" description="Polar residues" evidence="7">
    <location>
        <begin position="65"/>
        <end position="75"/>
    </location>
</feature>
<dbReference type="Pfam" id="PF00211">
    <property type="entry name" value="Guanylate_cyc"/>
    <property type="match status" value="1"/>
</dbReference>
<evidence type="ECO:0000259" key="8">
    <source>
        <dbReference type="Pfam" id="PF00211"/>
    </source>
</evidence>
<keyword evidence="10" id="KW-1185">Reference proteome</keyword>
<name>A0A699Z421_HAELA</name>
<feature type="domain" description="Guanylate cyclase" evidence="8">
    <location>
        <begin position="2"/>
        <end position="53"/>
    </location>
</feature>
<dbReference type="GO" id="GO:0000166">
    <property type="term" value="F:nucleotide binding"/>
    <property type="evidence" value="ECO:0007669"/>
    <property type="project" value="UniProtKB-KW"/>
</dbReference>
<dbReference type="PANTHER" id="PTHR11920">
    <property type="entry name" value="GUANYLYL CYCLASE"/>
    <property type="match status" value="1"/>
</dbReference>
<evidence type="ECO:0000256" key="3">
    <source>
        <dbReference type="ARBA" id="ARBA00022741"/>
    </source>
</evidence>
<feature type="non-terminal residue" evidence="9">
    <location>
        <position position="1"/>
    </location>
</feature>
<dbReference type="AlphaFoldDB" id="A0A699Z421"/>
<dbReference type="PANTHER" id="PTHR11920:SF335">
    <property type="entry name" value="GUANYLATE CYCLASE"/>
    <property type="match status" value="1"/>
</dbReference>
<dbReference type="InterPro" id="IPR001054">
    <property type="entry name" value="A/G_cyclase"/>
</dbReference>
<dbReference type="GO" id="GO:0001653">
    <property type="term" value="F:peptide receptor activity"/>
    <property type="evidence" value="ECO:0007669"/>
    <property type="project" value="TreeGrafter"/>
</dbReference>
<dbReference type="SUPFAM" id="SSF55073">
    <property type="entry name" value="Nucleotide cyclase"/>
    <property type="match status" value="1"/>
</dbReference>
<sequence length="85" mass="9265">MNTASRMESTSLPGRIQVSQTTYELLRDPRPSRWLPTGGVEVKGKGLMHTFLMAEEATFPRRTPSDSTTPETLTTASAAIRAEAA</sequence>
<feature type="non-terminal residue" evidence="9">
    <location>
        <position position="85"/>
    </location>
</feature>
<dbReference type="InterPro" id="IPR029787">
    <property type="entry name" value="Nucleotide_cyclase"/>
</dbReference>
<dbReference type="GO" id="GO:0035556">
    <property type="term" value="P:intracellular signal transduction"/>
    <property type="evidence" value="ECO:0007669"/>
    <property type="project" value="InterPro"/>
</dbReference>
<evidence type="ECO:0000256" key="6">
    <source>
        <dbReference type="ARBA" id="ARBA00023239"/>
    </source>
</evidence>
<feature type="region of interest" description="Disordered" evidence="7">
    <location>
        <begin position="60"/>
        <end position="85"/>
    </location>
</feature>
<feature type="compositionally biased region" description="Low complexity" evidence="7">
    <location>
        <begin position="76"/>
        <end position="85"/>
    </location>
</feature>
<evidence type="ECO:0000256" key="1">
    <source>
        <dbReference type="ARBA" id="ARBA00004370"/>
    </source>
</evidence>
<dbReference type="EMBL" id="BLLF01000976">
    <property type="protein sequence ID" value="GFH16300.1"/>
    <property type="molecule type" value="Genomic_DNA"/>
</dbReference>
<keyword evidence="3" id="KW-0547">Nucleotide-binding</keyword>
<evidence type="ECO:0000256" key="7">
    <source>
        <dbReference type="SAM" id="MobiDB-lite"/>
    </source>
</evidence>
<gene>
    <name evidence="9" type="ORF">HaLaN_12690</name>
</gene>
<comment type="caution">
    <text evidence="9">The sequence shown here is derived from an EMBL/GenBank/DDBJ whole genome shotgun (WGS) entry which is preliminary data.</text>
</comment>
<protein>
    <submittedName>
        <fullName evidence="9">Guanylyl and adenylyl cyclase family member</fullName>
    </submittedName>
</protein>
<keyword evidence="6" id="KW-0456">Lyase</keyword>
<reference evidence="9 10" key="1">
    <citation type="submission" date="2020-02" db="EMBL/GenBank/DDBJ databases">
        <title>Draft genome sequence of Haematococcus lacustris strain NIES-144.</title>
        <authorList>
            <person name="Morimoto D."/>
            <person name="Nakagawa S."/>
            <person name="Yoshida T."/>
            <person name="Sawayama S."/>
        </authorList>
    </citation>
    <scope>NUCLEOTIDE SEQUENCE [LARGE SCALE GENOMIC DNA]</scope>
    <source>
        <strain evidence="9 10">NIES-144</strain>
    </source>
</reference>
<dbReference type="Gene3D" id="3.30.70.1230">
    <property type="entry name" value="Nucleotide cyclase"/>
    <property type="match status" value="1"/>
</dbReference>
<organism evidence="9 10">
    <name type="scientific">Haematococcus lacustris</name>
    <name type="common">Green alga</name>
    <name type="synonym">Haematococcus pluvialis</name>
    <dbReference type="NCBI Taxonomy" id="44745"/>
    <lineage>
        <taxon>Eukaryota</taxon>
        <taxon>Viridiplantae</taxon>
        <taxon>Chlorophyta</taxon>
        <taxon>core chlorophytes</taxon>
        <taxon>Chlorophyceae</taxon>
        <taxon>CS clade</taxon>
        <taxon>Chlamydomonadales</taxon>
        <taxon>Haematococcaceae</taxon>
        <taxon>Haematococcus</taxon>
    </lineage>
</organism>
<accession>A0A699Z421</accession>
<dbReference type="GO" id="GO:0005886">
    <property type="term" value="C:plasma membrane"/>
    <property type="evidence" value="ECO:0007669"/>
    <property type="project" value="TreeGrafter"/>
</dbReference>
<evidence type="ECO:0000256" key="4">
    <source>
        <dbReference type="ARBA" id="ARBA00022989"/>
    </source>
</evidence>
<dbReference type="InterPro" id="IPR050401">
    <property type="entry name" value="Cyclic_nucleotide_synthase"/>
</dbReference>
<keyword evidence="5" id="KW-0472">Membrane</keyword>
<evidence type="ECO:0000313" key="10">
    <source>
        <dbReference type="Proteomes" id="UP000485058"/>
    </source>
</evidence>